<keyword evidence="1" id="KW-1133">Transmembrane helix</keyword>
<accession>A0ABD2Y3I0</accession>
<dbReference type="EMBL" id="JBJUIK010000015">
    <property type="protein sequence ID" value="KAL3501571.1"/>
    <property type="molecule type" value="Genomic_DNA"/>
</dbReference>
<feature type="transmembrane region" description="Helical" evidence="1">
    <location>
        <begin position="336"/>
        <end position="353"/>
    </location>
</feature>
<evidence type="ECO:0000313" key="3">
    <source>
        <dbReference type="Proteomes" id="UP001630127"/>
    </source>
</evidence>
<keyword evidence="3" id="KW-1185">Reference proteome</keyword>
<dbReference type="AlphaFoldDB" id="A0ABD2Y3I0"/>
<comment type="caution">
    <text evidence="2">The sequence shown here is derived from an EMBL/GenBank/DDBJ whole genome shotgun (WGS) entry which is preliminary data.</text>
</comment>
<sequence length="380" mass="41648">METEDNSGNINYSGVIPKSYLHPESERPRLSELILGREIKLCKWLEVSTDIDEAVVERRRKARAACQKLLELAGLLRDDNRTAVIAGNSGFLKFLSKRVEDEPNLMVPNFYWTSRFESWSTIPEHGFGGTIPNASQELIPDWLRSAQAGSSSGSGRYRALYTTFSGTCNPITVPDTASGRPFNRQETSNGTDVIIEILDADDHNRRGMTGMLDVYSRATNSTFASSSSCYELTDDVFSVPHFNRQETSKGTEVTNVNIVILKNDDNLALPRETKFQAKINNIILGITGQAAVAMVSPSHSTFFYIFAAATCIGFLGSFFANYILKKAKTARILSKIGAIGAVSAVIFALGSYFPEDSKWKLNMVATVAACFVSAVVVASS</sequence>
<gene>
    <name evidence="2" type="ORF">ACH5RR_036020</name>
</gene>
<protein>
    <submittedName>
        <fullName evidence="2">Uncharacterized protein</fullName>
    </submittedName>
</protein>
<evidence type="ECO:0000313" key="2">
    <source>
        <dbReference type="EMBL" id="KAL3501571.1"/>
    </source>
</evidence>
<dbReference type="Proteomes" id="UP001630127">
    <property type="component" value="Unassembled WGS sequence"/>
</dbReference>
<reference evidence="2 3" key="1">
    <citation type="submission" date="2024-11" db="EMBL/GenBank/DDBJ databases">
        <title>A near-complete genome assembly of Cinchona calisaya.</title>
        <authorList>
            <person name="Lian D.C."/>
            <person name="Zhao X.W."/>
            <person name="Wei L."/>
        </authorList>
    </citation>
    <scope>NUCLEOTIDE SEQUENCE [LARGE SCALE GENOMIC DNA]</scope>
    <source>
        <tissue evidence="2">Nenye</tissue>
    </source>
</reference>
<feature type="transmembrane region" description="Helical" evidence="1">
    <location>
        <begin position="302"/>
        <end position="324"/>
    </location>
</feature>
<proteinExistence type="predicted"/>
<keyword evidence="1" id="KW-0472">Membrane</keyword>
<name>A0ABD2Y3I0_9GENT</name>
<keyword evidence="1" id="KW-0812">Transmembrane</keyword>
<organism evidence="2 3">
    <name type="scientific">Cinchona calisaya</name>
    <dbReference type="NCBI Taxonomy" id="153742"/>
    <lineage>
        <taxon>Eukaryota</taxon>
        <taxon>Viridiplantae</taxon>
        <taxon>Streptophyta</taxon>
        <taxon>Embryophyta</taxon>
        <taxon>Tracheophyta</taxon>
        <taxon>Spermatophyta</taxon>
        <taxon>Magnoliopsida</taxon>
        <taxon>eudicotyledons</taxon>
        <taxon>Gunneridae</taxon>
        <taxon>Pentapetalae</taxon>
        <taxon>asterids</taxon>
        <taxon>lamiids</taxon>
        <taxon>Gentianales</taxon>
        <taxon>Rubiaceae</taxon>
        <taxon>Cinchonoideae</taxon>
        <taxon>Cinchoneae</taxon>
        <taxon>Cinchona</taxon>
    </lineage>
</organism>
<evidence type="ECO:0000256" key="1">
    <source>
        <dbReference type="SAM" id="Phobius"/>
    </source>
</evidence>